<dbReference type="SUPFAM" id="SSF56112">
    <property type="entry name" value="Protein kinase-like (PK-like)"/>
    <property type="match status" value="1"/>
</dbReference>
<comment type="caution">
    <text evidence="2">The sequence shown here is derived from an EMBL/GenBank/DDBJ whole genome shotgun (WGS) entry which is preliminary data.</text>
</comment>
<dbReference type="Gene3D" id="1.10.510.10">
    <property type="entry name" value="Transferase(Phosphotransferase) domain 1"/>
    <property type="match status" value="1"/>
</dbReference>
<name>A0ABR3R217_9PLEO</name>
<evidence type="ECO:0000259" key="1">
    <source>
        <dbReference type="PROSITE" id="PS50011"/>
    </source>
</evidence>
<gene>
    <name evidence="2" type="ORF">SLS59_006764</name>
</gene>
<dbReference type="Proteomes" id="UP001521222">
    <property type="component" value="Unassembled WGS sequence"/>
</dbReference>
<dbReference type="InterPro" id="IPR000719">
    <property type="entry name" value="Prot_kinase_dom"/>
</dbReference>
<accession>A0ABR3R217</accession>
<evidence type="ECO:0000313" key="3">
    <source>
        <dbReference type="Proteomes" id="UP001521222"/>
    </source>
</evidence>
<organism evidence="2 3">
    <name type="scientific">Nothophoma quercina</name>
    <dbReference type="NCBI Taxonomy" id="749835"/>
    <lineage>
        <taxon>Eukaryota</taxon>
        <taxon>Fungi</taxon>
        <taxon>Dikarya</taxon>
        <taxon>Ascomycota</taxon>
        <taxon>Pezizomycotina</taxon>
        <taxon>Dothideomycetes</taxon>
        <taxon>Pleosporomycetidae</taxon>
        <taxon>Pleosporales</taxon>
        <taxon>Pleosporineae</taxon>
        <taxon>Didymellaceae</taxon>
        <taxon>Nothophoma</taxon>
    </lineage>
</organism>
<reference evidence="2 3" key="1">
    <citation type="submission" date="2024-02" db="EMBL/GenBank/DDBJ databases">
        <title>De novo assembly and annotation of 12 fungi associated with fruit tree decline syndrome in Ontario, Canada.</title>
        <authorList>
            <person name="Sulman M."/>
            <person name="Ellouze W."/>
            <person name="Ilyukhin E."/>
        </authorList>
    </citation>
    <scope>NUCLEOTIDE SEQUENCE [LARGE SCALE GENOMIC DNA]</scope>
    <source>
        <strain evidence="2 3">M97-236</strain>
    </source>
</reference>
<dbReference type="PROSITE" id="PS00108">
    <property type="entry name" value="PROTEIN_KINASE_ST"/>
    <property type="match status" value="1"/>
</dbReference>
<evidence type="ECO:0000313" key="2">
    <source>
        <dbReference type="EMBL" id="KAL1598480.1"/>
    </source>
</evidence>
<dbReference type="InterPro" id="IPR011009">
    <property type="entry name" value="Kinase-like_dom_sf"/>
</dbReference>
<dbReference type="EMBL" id="JAKIXB020000022">
    <property type="protein sequence ID" value="KAL1598480.1"/>
    <property type="molecule type" value="Genomic_DNA"/>
</dbReference>
<protein>
    <recommendedName>
        <fullName evidence="1">Protein kinase domain-containing protein</fullName>
    </recommendedName>
</protein>
<dbReference type="InterPro" id="IPR008271">
    <property type="entry name" value="Ser/Thr_kinase_AS"/>
</dbReference>
<feature type="domain" description="Protein kinase" evidence="1">
    <location>
        <begin position="107"/>
        <end position="399"/>
    </location>
</feature>
<proteinExistence type="predicted"/>
<dbReference type="PROSITE" id="PS50011">
    <property type="entry name" value="PROTEIN_KINASE_DOM"/>
    <property type="match status" value="1"/>
</dbReference>
<keyword evidence="3" id="KW-1185">Reference proteome</keyword>
<sequence>MAGVPPSRGELDDFLVRRLRMRKQIRDSLASSIICKSKETPDGPQDISNHFICHSAVTNAWKETKAVYDALYPAILSAKVEECIRDNLLVWLSILVYIQEDTYLDQFSDHFLTGDNKLSRTDEELPLKDHEIPHFSPFSRRAFLQEQYLFNPAKVVACKRFHHDPDTRDTSRQEIMNLQVLKESMFKCDGVRTHLAILLHKDEHLILLPWAKHIDLQVFFLEGKDLDGKHVYTFDDEFPGLRGLNFFQDVYTQMSDIAMALEWLHTGVYPLGVGGHGKKVYFAHMDLKPNNILIDEDRNSPPSTVGKWVLTDFGISARKENDEQRADGYASVGDISRRLQNLTIKTQPKRGTGTHQPPEVDDYVAETKGSAVSLTTPRERVIGHGLAPTFHRMVLNKTI</sequence>